<dbReference type="Proteomes" id="UP000318717">
    <property type="component" value="Unassembled WGS sequence"/>
</dbReference>
<keyword evidence="1" id="KW-0812">Transmembrane</keyword>
<keyword evidence="1" id="KW-0472">Membrane</keyword>
<reference evidence="3 4" key="1">
    <citation type="submission" date="2019-06" db="EMBL/GenBank/DDBJ databases">
        <title>Whole genome shotgun sequence of Vibrio inusitatus NBRC 102082.</title>
        <authorList>
            <person name="Hosoyama A."/>
            <person name="Uohara A."/>
            <person name="Ohji S."/>
            <person name="Ichikawa N."/>
        </authorList>
    </citation>
    <scope>NUCLEOTIDE SEQUENCE [LARGE SCALE GENOMIC DNA]</scope>
    <source>
        <strain evidence="3 4">NBRC 102082</strain>
    </source>
</reference>
<dbReference type="AlphaFoldDB" id="A0A4Y3HYX1"/>
<feature type="transmembrane region" description="Helical" evidence="1">
    <location>
        <begin position="60"/>
        <end position="82"/>
    </location>
</feature>
<evidence type="ECO:0000256" key="1">
    <source>
        <dbReference type="SAM" id="Phobius"/>
    </source>
</evidence>
<name>A0A4Y3HYX1_9VIBR</name>
<protein>
    <recommendedName>
        <fullName evidence="2">CAAX prenyl protease 2/Lysostaphin resistance protein A-like domain-containing protein</fullName>
    </recommendedName>
</protein>
<evidence type="ECO:0000313" key="4">
    <source>
        <dbReference type="Proteomes" id="UP000318717"/>
    </source>
</evidence>
<dbReference type="InterPro" id="IPR052710">
    <property type="entry name" value="CAAX_protease"/>
</dbReference>
<evidence type="ECO:0000313" key="3">
    <source>
        <dbReference type="EMBL" id="GEA52228.1"/>
    </source>
</evidence>
<dbReference type="Pfam" id="PF02517">
    <property type="entry name" value="Rce1-like"/>
    <property type="match status" value="1"/>
</dbReference>
<keyword evidence="1" id="KW-1133">Transmembrane helix</keyword>
<feature type="transmembrane region" description="Helical" evidence="1">
    <location>
        <begin position="31"/>
        <end position="48"/>
    </location>
</feature>
<dbReference type="EMBL" id="BJLF01000017">
    <property type="protein sequence ID" value="GEA52228.1"/>
    <property type="molecule type" value="Genomic_DNA"/>
</dbReference>
<feature type="transmembrane region" description="Helical" evidence="1">
    <location>
        <begin position="143"/>
        <end position="164"/>
    </location>
</feature>
<dbReference type="PANTHER" id="PTHR36435">
    <property type="entry name" value="SLR1288 PROTEIN"/>
    <property type="match status" value="1"/>
</dbReference>
<organism evidence="3 4">
    <name type="scientific">Vibrio inusitatus NBRC 102082</name>
    <dbReference type="NCBI Taxonomy" id="1219070"/>
    <lineage>
        <taxon>Bacteria</taxon>
        <taxon>Pseudomonadati</taxon>
        <taxon>Pseudomonadota</taxon>
        <taxon>Gammaproteobacteria</taxon>
        <taxon>Vibrionales</taxon>
        <taxon>Vibrionaceae</taxon>
        <taxon>Vibrio</taxon>
    </lineage>
</organism>
<accession>A0A4Y3HYX1</accession>
<dbReference type="GO" id="GO:0004175">
    <property type="term" value="F:endopeptidase activity"/>
    <property type="evidence" value="ECO:0007669"/>
    <property type="project" value="UniProtKB-ARBA"/>
</dbReference>
<evidence type="ECO:0000259" key="2">
    <source>
        <dbReference type="Pfam" id="PF02517"/>
    </source>
</evidence>
<sequence length="168" mass="19192">MRPMYYPKSLILEVLDEFALRGDTRWISDRQFKLACLLGVAVGLALLSDHAPVLLKEHSWQVLVLVVLITPLIEELLFRGILQGRLLKLNWGSQHLFGFTVANSSSSIVFTGFHFISHDPIWALSVLIPSLLFGYFRDRHNSVYPSIALHMFFNAVYFILPIMMGNFI</sequence>
<dbReference type="GO" id="GO:0080120">
    <property type="term" value="P:CAAX-box protein maturation"/>
    <property type="evidence" value="ECO:0007669"/>
    <property type="project" value="UniProtKB-ARBA"/>
</dbReference>
<gene>
    <name evidence="3" type="ORF">VIN01S_30320</name>
</gene>
<dbReference type="PANTHER" id="PTHR36435:SF1">
    <property type="entry name" value="CAAX AMINO TERMINAL PROTEASE FAMILY PROTEIN"/>
    <property type="match status" value="1"/>
</dbReference>
<feature type="transmembrane region" description="Helical" evidence="1">
    <location>
        <begin position="121"/>
        <end position="136"/>
    </location>
</feature>
<proteinExistence type="predicted"/>
<dbReference type="InterPro" id="IPR003675">
    <property type="entry name" value="Rce1/LyrA-like_dom"/>
</dbReference>
<dbReference type="NCBIfam" id="NF033192">
    <property type="entry name" value="JDVT-CAAX"/>
    <property type="match status" value="1"/>
</dbReference>
<keyword evidence="4" id="KW-1185">Reference proteome</keyword>
<feature type="domain" description="CAAX prenyl protease 2/Lysostaphin resistance protein A-like" evidence="2">
    <location>
        <begin position="59"/>
        <end position="156"/>
    </location>
</feature>
<comment type="caution">
    <text evidence="3">The sequence shown here is derived from an EMBL/GenBank/DDBJ whole genome shotgun (WGS) entry which is preliminary data.</text>
</comment>
<feature type="transmembrane region" description="Helical" evidence="1">
    <location>
        <begin position="94"/>
        <end position="115"/>
    </location>
</feature>